<feature type="domain" description="HMA" evidence="2">
    <location>
        <begin position="2"/>
        <end position="69"/>
    </location>
</feature>
<keyword evidence="1" id="KW-1133">Transmembrane helix</keyword>
<dbReference type="SUPFAM" id="SSF49503">
    <property type="entry name" value="Cupredoxins"/>
    <property type="match status" value="1"/>
</dbReference>
<dbReference type="Gene3D" id="2.60.40.420">
    <property type="entry name" value="Cupredoxins - blue copper proteins"/>
    <property type="match status" value="1"/>
</dbReference>
<dbReference type="Pfam" id="PF13473">
    <property type="entry name" value="Cupredoxin_1"/>
    <property type="match status" value="1"/>
</dbReference>
<protein>
    <submittedName>
        <fullName evidence="3">Heavy metal transport/detoxification protein</fullName>
    </submittedName>
</protein>
<proteinExistence type="predicted"/>
<feature type="transmembrane region" description="Helical" evidence="1">
    <location>
        <begin position="196"/>
        <end position="222"/>
    </location>
</feature>
<dbReference type="EMBL" id="LCRD01000006">
    <property type="protein sequence ID" value="KKW30653.1"/>
    <property type="molecule type" value="Genomic_DNA"/>
</dbReference>
<dbReference type="PROSITE" id="PS50846">
    <property type="entry name" value="HMA_2"/>
    <property type="match status" value="1"/>
</dbReference>
<dbReference type="Gene3D" id="3.30.70.100">
    <property type="match status" value="1"/>
</dbReference>
<dbReference type="InterPro" id="IPR006121">
    <property type="entry name" value="HMA_dom"/>
</dbReference>
<feature type="transmembrane region" description="Helical" evidence="1">
    <location>
        <begin position="118"/>
        <end position="142"/>
    </location>
</feature>
<gene>
    <name evidence="3" type="ORF">UY72_C0006G0004</name>
</gene>
<feature type="transmembrane region" description="Helical" evidence="1">
    <location>
        <begin position="275"/>
        <end position="296"/>
    </location>
</feature>
<name>A0A0G1XHE9_9BACT</name>
<dbReference type="Pfam" id="PF00403">
    <property type="entry name" value="HMA"/>
    <property type="match status" value="1"/>
</dbReference>
<dbReference type="CDD" id="cd00371">
    <property type="entry name" value="HMA"/>
    <property type="match status" value="1"/>
</dbReference>
<sequence>MAIMKFRVHGTHCASCEIVLERELKTLAGVTHVEASHQAGEVTLTVSDDVTLGSHDLDKLMGKHGYTFSSLSVKHEQTVNWSRIGGALVLVIAVYLLAKWSGVLTFSPNVQSGAGLGAVFVIGLVAAVSSCTAVVGGLIAAFSSRYAKEHPNATFHAKMVPHVLFNVGRLVGFAGFGAIVGLLGKSISLSTQMNGVLVIAVAVLMIGLGIQLMDALPSSYAIRPPKWLSHRIHALSQSDKPWVPAVLGAMTFFLPCGFTQSVQLFALSTGSPTQAALTMLVFALGTAPALVGIGAATSSMRGGGLGKLTKVVGAFVIVLGLTNVANGAALLGFTGVTEVEGSTGAFTPVLVDGKQLVQMEVTRYGYEPNVIEVVEDIPVAWEIYGGEVLGCADTLVVPKLNITKRIQSGFNTITFIPSQPGKYAFSCSMGMYRGTLIVK</sequence>
<dbReference type="PANTHER" id="PTHR42208">
    <property type="entry name" value="HEAVY METAL TRANSPORTER-RELATED"/>
    <property type="match status" value="1"/>
</dbReference>
<dbReference type="Proteomes" id="UP000034846">
    <property type="component" value="Unassembled WGS sequence"/>
</dbReference>
<evidence type="ECO:0000256" key="1">
    <source>
        <dbReference type="SAM" id="Phobius"/>
    </source>
</evidence>
<feature type="transmembrane region" description="Helical" evidence="1">
    <location>
        <begin position="163"/>
        <end position="184"/>
    </location>
</feature>
<keyword evidence="1" id="KW-0812">Transmembrane</keyword>
<dbReference type="Pfam" id="PF13386">
    <property type="entry name" value="DsbD_2"/>
    <property type="match status" value="1"/>
</dbReference>
<evidence type="ECO:0000313" key="4">
    <source>
        <dbReference type="Proteomes" id="UP000034846"/>
    </source>
</evidence>
<feature type="transmembrane region" description="Helical" evidence="1">
    <location>
        <begin position="81"/>
        <end position="98"/>
    </location>
</feature>
<dbReference type="InterPro" id="IPR039447">
    <property type="entry name" value="UreH-like_TM_dom"/>
</dbReference>
<dbReference type="InterPro" id="IPR008972">
    <property type="entry name" value="Cupredoxin"/>
</dbReference>
<accession>A0A0G1XHE9</accession>
<dbReference type="InterPro" id="IPR028096">
    <property type="entry name" value="EfeO_Cupredoxin"/>
</dbReference>
<dbReference type="AlphaFoldDB" id="A0A0G1XHE9"/>
<keyword evidence="1" id="KW-0472">Membrane</keyword>
<dbReference type="InterPro" id="IPR036163">
    <property type="entry name" value="HMA_dom_sf"/>
</dbReference>
<reference evidence="3 4" key="1">
    <citation type="journal article" date="2015" name="Nature">
        <title>rRNA introns, odd ribosomes, and small enigmatic genomes across a large radiation of phyla.</title>
        <authorList>
            <person name="Brown C.T."/>
            <person name="Hug L.A."/>
            <person name="Thomas B.C."/>
            <person name="Sharon I."/>
            <person name="Castelle C.J."/>
            <person name="Singh A."/>
            <person name="Wilkins M.J."/>
            <person name="Williams K.H."/>
            <person name="Banfield J.F."/>
        </authorList>
    </citation>
    <scope>NUCLEOTIDE SEQUENCE [LARGE SCALE GENOMIC DNA]</scope>
</reference>
<comment type="caution">
    <text evidence="3">The sequence shown here is derived from an EMBL/GenBank/DDBJ whole genome shotgun (WGS) entry which is preliminary data.</text>
</comment>
<dbReference type="SUPFAM" id="SSF55008">
    <property type="entry name" value="HMA, heavy metal-associated domain"/>
    <property type="match status" value="1"/>
</dbReference>
<evidence type="ECO:0000313" key="3">
    <source>
        <dbReference type="EMBL" id="KKW30653.1"/>
    </source>
</evidence>
<evidence type="ECO:0000259" key="2">
    <source>
        <dbReference type="PROSITE" id="PS50846"/>
    </source>
</evidence>
<dbReference type="GO" id="GO:0046872">
    <property type="term" value="F:metal ion binding"/>
    <property type="evidence" value="ECO:0007669"/>
    <property type="project" value="InterPro"/>
</dbReference>
<feature type="transmembrane region" description="Helical" evidence="1">
    <location>
        <begin position="308"/>
        <end position="333"/>
    </location>
</feature>
<organism evidence="3 4">
    <name type="scientific">Candidatus Uhrbacteria bacterium GW2011_GWD2_52_7</name>
    <dbReference type="NCBI Taxonomy" id="1618989"/>
    <lineage>
        <taxon>Bacteria</taxon>
        <taxon>Candidatus Uhriibacteriota</taxon>
    </lineage>
</organism>
<feature type="transmembrane region" description="Helical" evidence="1">
    <location>
        <begin position="242"/>
        <end position="263"/>
    </location>
</feature>
<dbReference type="PANTHER" id="PTHR42208:SF1">
    <property type="entry name" value="HEAVY METAL TRANSPORTER"/>
    <property type="match status" value="1"/>
</dbReference>